<feature type="transmembrane region" description="Helical" evidence="8">
    <location>
        <begin position="63"/>
        <end position="87"/>
    </location>
</feature>
<dbReference type="AlphaFoldDB" id="A0A7S2Y2I9"/>
<gene>
    <name evidence="10" type="ORF">APAL1065_LOCUS342</name>
</gene>
<dbReference type="Pfam" id="PF00211">
    <property type="entry name" value="Guanylate_cyc"/>
    <property type="match status" value="1"/>
</dbReference>
<feature type="compositionally biased region" description="Polar residues" evidence="7">
    <location>
        <begin position="805"/>
        <end position="818"/>
    </location>
</feature>
<evidence type="ECO:0000256" key="6">
    <source>
        <dbReference type="ARBA" id="ARBA00023239"/>
    </source>
</evidence>
<feature type="region of interest" description="Disordered" evidence="7">
    <location>
        <begin position="1"/>
        <end position="52"/>
    </location>
</feature>
<comment type="subcellular location">
    <subcellularLocation>
        <location evidence="1">Membrane</location>
    </subcellularLocation>
</comment>
<sequence length="1202" mass="134354">MEQAQQSKESILPHDEDDSSDDDYSLAHESFTDDGTGDEQPQKRKNKGQEANIAKQESRAVHLVRFLVIILLLAVTGGVAYGVYYYVNEAESDDFQEDFEDSSEKVLDAVGSVLDQSLGAIDNFMVSIVSNAKRSENAWPYVVIPDFAVRAAKVLSLSKASVFGVYPKVSAAERPTWEQWALENDGWVDDSLRVQREDPTFSGVNVDSWYPADSISGYQGPLPVDMPGPHYPTYQAAPIVPIFSAYGWDLYQPFQEELNTMESERVVTMGRTLNLPSNAEELAEQPNTINWISGIIGPDLDPTEPLVAFYYPIVENATSGVAVAESDPQNHKVVGVIAMTIFWRELLQNILSPGSDGMMVVIGSDCNQTFTYQIFGPTAKFVGRGDLHDPEHSKMTKFTYLHNLGSYSLRGRSYTGFPLSQDLCPYWLKLYASDTMQDEHETNNPLIFTIVAVSIFVFTSLVFCLYDCVSERRQRKVLRVAVQSTAVVSSLFPQVVRDRIFPTNQQSKQKSADRRVENAKLRLQQFLRSDGDGDEPEQSPGANNNNSNAPIAELFSDTTVMFADIAGFTAWSSVREPAQVFTLLETLYGAFDRIAQRRGVFKVETIGDSYVAVTGLPEPRVDHAIVMAKFARDCRERMTELTEKLGTTLGPDTSDLQLRIGLNSGPVTAGVLRGERSRFQLFGDTVNTAARMESTGVVSKIQVSQSTADLLKKAGKSHWVTKREGEVEAKGKGKIQTYFVDPSGRGGNSVSSGEETIDDDEFQVMDDKTRRLVDWNVEILTKLIKQVVARREAWESVPRKKGLKTQASSNSNRTSSRIEQGTVLEEVKEVIELPDYDDRLSQAPANPASIELNTAVMTQLREYVSLIASMYHGNPFHCFEHASHVTMSVVKLLSRIVAPSDRVIRTTQDGKAELASTLHDHTYGITSDPLTQFACVFAALIHDVDHQGVPNTTLLAEDSPLVTTYKGKSMAEQNSVDISWKLLMEDQFEDLRNIICPTSEEMTRFRQLVVNSVMATDIMDKDLKTLRNQRWEKAFSEGSRLGESQQVNTNRKATIVIEHLIQASDVAHTMQHWHIFRKWNEKLFCEMYEAYRAGRSDKNPAEFWYKGEIGFFDFYIIPLAKKLSDCGVFGVSSDEYLSYAMKNREEWEHRGQEVVANMLTKFEVPDEVVGTETEYATTATGDESAGGPAEDNSESKTNSDQN</sequence>
<keyword evidence="6" id="KW-0456">Lyase</keyword>
<protein>
    <recommendedName>
        <fullName evidence="9">Guanylate cyclase domain-containing protein</fullName>
    </recommendedName>
</protein>
<evidence type="ECO:0000256" key="8">
    <source>
        <dbReference type="SAM" id="Phobius"/>
    </source>
</evidence>
<feature type="domain" description="Guanylate cyclase" evidence="9">
    <location>
        <begin position="559"/>
        <end position="693"/>
    </location>
</feature>
<evidence type="ECO:0000256" key="4">
    <source>
        <dbReference type="ARBA" id="ARBA00022989"/>
    </source>
</evidence>
<dbReference type="Pfam" id="PF00233">
    <property type="entry name" value="PDEase_I"/>
    <property type="match status" value="1"/>
</dbReference>
<dbReference type="InterPro" id="IPR002073">
    <property type="entry name" value="PDEase_catalytic_dom"/>
</dbReference>
<dbReference type="InterPro" id="IPR050401">
    <property type="entry name" value="Cyclic_nucleotide_synthase"/>
</dbReference>
<proteinExistence type="predicted"/>
<dbReference type="InterPro" id="IPR029787">
    <property type="entry name" value="Nucleotide_cyclase"/>
</dbReference>
<feature type="region of interest" description="Disordered" evidence="7">
    <location>
        <begin position="1170"/>
        <end position="1202"/>
    </location>
</feature>
<dbReference type="CDD" id="cd07302">
    <property type="entry name" value="CHD"/>
    <property type="match status" value="1"/>
</dbReference>
<evidence type="ECO:0000256" key="2">
    <source>
        <dbReference type="ARBA" id="ARBA00022692"/>
    </source>
</evidence>
<evidence type="ECO:0000256" key="7">
    <source>
        <dbReference type="SAM" id="MobiDB-lite"/>
    </source>
</evidence>
<feature type="compositionally biased region" description="Acidic residues" evidence="7">
    <location>
        <begin position="15"/>
        <end position="24"/>
    </location>
</feature>
<dbReference type="SUPFAM" id="SSF109604">
    <property type="entry name" value="HD-domain/PDEase-like"/>
    <property type="match status" value="1"/>
</dbReference>
<feature type="region of interest" description="Disordered" evidence="7">
    <location>
        <begin position="798"/>
        <end position="818"/>
    </location>
</feature>
<dbReference type="GO" id="GO:0005886">
    <property type="term" value="C:plasma membrane"/>
    <property type="evidence" value="ECO:0007669"/>
    <property type="project" value="TreeGrafter"/>
</dbReference>
<dbReference type="PROSITE" id="PS50125">
    <property type="entry name" value="GUANYLATE_CYCLASE_2"/>
    <property type="match status" value="1"/>
</dbReference>
<evidence type="ECO:0000256" key="3">
    <source>
        <dbReference type="ARBA" id="ARBA00022741"/>
    </source>
</evidence>
<keyword evidence="4 8" id="KW-1133">Transmembrane helix</keyword>
<evidence type="ECO:0000256" key="5">
    <source>
        <dbReference type="ARBA" id="ARBA00023136"/>
    </source>
</evidence>
<dbReference type="GO" id="GO:0007168">
    <property type="term" value="P:receptor guanylyl cyclase signaling pathway"/>
    <property type="evidence" value="ECO:0007669"/>
    <property type="project" value="TreeGrafter"/>
</dbReference>
<dbReference type="SUPFAM" id="SSF55073">
    <property type="entry name" value="Nucleotide cyclase"/>
    <property type="match status" value="1"/>
</dbReference>
<dbReference type="PANTHER" id="PTHR11920:SF335">
    <property type="entry name" value="GUANYLATE CYCLASE"/>
    <property type="match status" value="1"/>
</dbReference>
<dbReference type="SMART" id="SM00044">
    <property type="entry name" value="CYCc"/>
    <property type="match status" value="1"/>
</dbReference>
<dbReference type="Gene3D" id="3.30.70.1230">
    <property type="entry name" value="Nucleotide cyclase"/>
    <property type="match status" value="1"/>
</dbReference>
<organism evidence="10">
    <name type="scientific">Entomoneis paludosa</name>
    <dbReference type="NCBI Taxonomy" id="265537"/>
    <lineage>
        <taxon>Eukaryota</taxon>
        <taxon>Sar</taxon>
        <taxon>Stramenopiles</taxon>
        <taxon>Ochrophyta</taxon>
        <taxon>Bacillariophyta</taxon>
        <taxon>Bacillariophyceae</taxon>
        <taxon>Bacillariophycidae</taxon>
        <taxon>Entomoneidaceae</taxon>
        <taxon>Entomoneis</taxon>
    </lineage>
</organism>
<evidence type="ECO:0000313" key="10">
    <source>
        <dbReference type="EMBL" id="CAD9939951.1"/>
    </source>
</evidence>
<dbReference type="GO" id="GO:0035556">
    <property type="term" value="P:intracellular signal transduction"/>
    <property type="evidence" value="ECO:0007669"/>
    <property type="project" value="InterPro"/>
</dbReference>
<dbReference type="GO" id="GO:0004016">
    <property type="term" value="F:adenylate cyclase activity"/>
    <property type="evidence" value="ECO:0007669"/>
    <property type="project" value="TreeGrafter"/>
</dbReference>
<reference evidence="10" key="1">
    <citation type="submission" date="2021-01" db="EMBL/GenBank/DDBJ databases">
        <authorList>
            <person name="Corre E."/>
            <person name="Pelletier E."/>
            <person name="Niang G."/>
            <person name="Scheremetjew M."/>
            <person name="Finn R."/>
            <person name="Kale V."/>
            <person name="Holt S."/>
            <person name="Cochrane G."/>
            <person name="Meng A."/>
            <person name="Brown T."/>
            <person name="Cohen L."/>
        </authorList>
    </citation>
    <scope>NUCLEOTIDE SEQUENCE</scope>
    <source>
        <strain evidence="10">CCMP125</strain>
    </source>
</reference>
<evidence type="ECO:0000259" key="9">
    <source>
        <dbReference type="PROSITE" id="PS50125"/>
    </source>
</evidence>
<dbReference type="EMBL" id="HBHT01000559">
    <property type="protein sequence ID" value="CAD9939951.1"/>
    <property type="molecule type" value="Transcribed_RNA"/>
</dbReference>
<dbReference type="GO" id="GO:0000166">
    <property type="term" value="F:nucleotide binding"/>
    <property type="evidence" value="ECO:0007669"/>
    <property type="project" value="UniProtKB-KW"/>
</dbReference>
<dbReference type="PANTHER" id="PTHR11920">
    <property type="entry name" value="GUANYLYL CYCLASE"/>
    <property type="match status" value="1"/>
</dbReference>
<feature type="region of interest" description="Disordered" evidence="7">
    <location>
        <begin position="529"/>
        <end position="550"/>
    </location>
</feature>
<dbReference type="InterPro" id="IPR036971">
    <property type="entry name" value="PDEase_catalytic_dom_sf"/>
</dbReference>
<dbReference type="GO" id="GO:0004114">
    <property type="term" value="F:3',5'-cyclic-nucleotide phosphodiesterase activity"/>
    <property type="evidence" value="ECO:0007669"/>
    <property type="project" value="InterPro"/>
</dbReference>
<keyword evidence="3" id="KW-0547">Nucleotide-binding</keyword>
<dbReference type="InterPro" id="IPR001054">
    <property type="entry name" value="A/G_cyclase"/>
</dbReference>
<evidence type="ECO:0000256" key="1">
    <source>
        <dbReference type="ARBA" id="ARBA00004370"/>
    </source>
</evidence>
<dbReference type="Gene3D" id="1.10.1300.10">
    <property type="entry name" value="3'5'-cyclic nucleotide phosphodiesterase, catalytic domain"/>
    <property type="match status" value="1"/>
</dbReference>
<accession>A0A7S2Y2I9</accession>
<dbReference type="GO" id="GO:0004383">
    <property type="term" value="F:guanylate cyclase activity"/>
    <property type="evidence" value="ECO:0007669"/>
    <property type="project" value="TreeGrafter"/>
</dbReference>
<name>A0A7S2Y2I9_9STRA</name>
<dbReference type="GO" id="GO:0001653">
    <property type="term" value="F:peptide receptor activity"/>
    <property type="evidence" value="ECO:0007669"/>
    <property type="project" value="TreeGrafter"/>
</dbReference>
<feature type="compositionally biased region" description="Low complexity" evidence="7">
    <location>
        <begin position="1170"/>
        <end position="1181"/>
    </location>
</feature>
<keyword evidence="2 8" id="KW-0812">Transmembrane</keyword>
<keyword evidence="5 8" id="KW-0472">Membrane</keyword>